<dbReference type="InterPro" id="IPR016137">
    <property type="entry name" value="RGS"/>
</dbReference>
<keyword evidence="2" id="KW-0472">Membrane</keyword>
<name>A0A642UFB9_DIURU</name>
<dbReference type="GeneID" id="54783475"/>
<dbReference type="RefSeq" id="XP_034010228.1">
    <property type="nucleotide sequence ID" value="XM_034157740.1"/>
</dbReference>
<sequence length="468" mass="53894">MYDEEKDIEDYANRHFQGQLNNLNKTNQSVSLNRLPTLGEILANKTKSPVDFFTFYSFMRDVEGKVDYIDFWIDLIQHLNLCKHYVQGLRDSIVRQSAYNDHTHSTGDDTGTNPRNSRLSRGSIPLSEPSKHKSLSSSILLELIINDNILEDNDSNRLSQFLRGDISLENLDPKLKDVIHQYNKHHSTGSNRSSQSPLASPIAPYEFSQKRLSSQSKLLEDNDHSLNQAQAPDKTMEFPTPPRRLSAINPSLLEKLIHDSPNDSVARSSFITRENLKESSHNLLLKYFVEDSEKNLNLPQNMHEDIIRAINVEGRDDPDVFKQVKEYVFNRMESDHLPKFLNFTAIRNVNHSNFIRVVLGFFFLFAGFWIGFTLIFLDYSRSIRAVCVAPFFIAFYFLVTSIVLVDPLLAWFGYTESFTRRSGSPLRKIREPFVYRLLVKRSFWVIVYILVGTAILSVVFSVVPSTRL</sequence>
<evidence type="ECO:0000313" key="4">
    <source>
        <dbReference type="EMBL" id="KAA8897971.1"/>
    </source>
</evidence>
<keyword evidence="5" id="KW-1185">Reference proteome</keyword>
<reference evidence="4 5" key="1">
    <citation type="submission" date="2019-07" db="EMBL/GenBank/DDBJ databases">
        <title>Genome assembly of two rare yeast pathogens: Diutina rugosa and Trichomonascus ciferrii.</title>
        <authorList>
            <person name="Mixao V."/>
            <person name="Saus E."/>
            <person name="Hansen A."/>
            <person name="Lass-Flor C."/>
            <person name="Gabaldon T."/>
        </authorList>
    </citation>
    <scope>NUCLEOTIDE SEQUENCE [LARGE SCALE GENOMIC DNA]</scope>
    <source>
        <strain evidence="4 5">CBS 613</strain>
    </source>
</reference>
<evidence type="ECO:0000256" key="2">
    <source>
        <dbReference type="SAM" id="Phobius"/>
    </source>
</evidence>
<evidence type="ECO:0000313" key="5">
    <source>
        <dbReference type="Proteomes" id="UP000449547"/>
    </source>
</evidence>
<dbReference type="GO" id="GO:0005886">
    <property type="term" value="C:plasma membrane"/>
    <property type="evidence" value="ECO:0007669"/>
    <property type="project" value="TreeGrafter"/>
</dbReference>
<feature type="transmembrane region" description="Helical" evidence="2">
    <location>
        <begin position="354"/>
        <end position="377"/>
    </location>
</feature>
<organism evidence="4 5">
    <name type="scientific">Diutina rugosa</name>
    <name type="common">Yeast</name>
    <name type="synonym">Candida rugosa</name>
    <dbReference type="NCBI Taxonomy" id="5481"/>
    <lineage>
        <taxon>Eukaryota</taxon>
        <taxon>Fungi</taxon>
        <taxon>Dikarya</taxon>
        <taxon>Ascomycota</taxon>
        <taxon>Saccharomycotina</taxon>
        <taxon>Pichiomycetes</taxon>
        <taxon>Debaryomycetaceae</taxon>
        <taxon>Diutina</taxon>
    </lineage>
</organism>
<evidence type="ECO:0000259" key="3">
    <source>
        <dbReference type="SMART" id="SM00315"/>
    </source>
</evidence>
<protein>
    <recommendedName>
        <fullName evidence="3">RGS domain-containing protein</fullName>
    </recommendedName>
</protein>
<feature type="transmembrane region" description="Helical" evidence="2">
    <location>
        <begin position="389"/>
        <end position="414"/>
    </location>
</feature>
<dbReference type="PANTHER" id="PTHR13155:SF1">
    <property type="entry name" value="A-KINASE ANCHOR PROTEIN 10, MITOCHONDRIAL"/>
    <property type="match status" value="1"/>
</dbReference>
<dbReference type="VEuPathDB" id="FungiDB:DIURU_004824"/>
<feature type="region of interest" description="Disordered" evidence="1">
    <location>
        <begin position="100"/>
        <end position="131"/>
    </location>
</feature>
<dbReference type="EMBL" id="SWFT01000149">
    <property type="protein sequence ID" value="KAA8897971.1"/>
    <property type="molecule type" value="Genomic_DNA"/>
</dbReference>
<dbReference type="InterPro" id="IPR036305">
    <property type="entry name" value="RGS_sf"/>
</dbReference>
<dbReference type="Proteomes" id="UP000449547">
    <property type="component" value="Unassembled WGS sequence"/>
</dbReference>
<keyword evidence="2" id="KW-0812">Transmembrane</keyword>
<dbReference type="OrthoDB" id="5584247at2759"/>
<feature type="domain" description="RGS" evidence="3">
    <location>
        <begin position="37"/>
        <end position="350"/>
    </location>
</feature>
<dbReference type="InterPro" id="IPR052246">
    <property type="entry name" value="Cell_Polariz_PKAAnc"/>
</dbReference>
<dbReference type="GO" id="GO:0008104">
    <property type="term" value="P:intracellular protein localization"/>
    <property type="evidence" value="ECO:0007669"/>
    <property type="project" value="TreeGrafter"/>
</dbReference>
<dbReference type="Gene3D" id="1.10.167.10">
    <property type="entry name" value="Regulator of G-protein Signalling 4, domain 2"/>
    <property type="match status" value="1"/>
</dbReference>
<evidence type="ECO:0000256" key="1">
    <source>
        <dbReference type="SAM" id="MobiDB-lite"/>
    </source>
</evidence>
<dbReference type="SUPFAM" id="SSF48097">
    <property type="entry name" value="Regulator of G-protein signaling, RGS"/>
    <property type="match status" value="1"/>
</dbReference>
<comment type="caution">
    <text evidence="4">The sequence shown here is derived from an EMBL/GenBank/DDBJ whole genome shotgun (WGS) entry which is preliminary data.</text>
</comment>
<dbReference type="OMA" id="WAPIREP"/>
<dbReference type="InterPro" id="IPR044926">
    <property type="entry name" value="RGS_subdomain_2"/>
</dbReference>
<proteinExistence type="predicted"/>
<dbReference type="PANTHER" id="PTHR13155">
    <property type="entry name" value="A-KINASE ANCHOR PROTEINS"/>
    <property type="match status" value="1"/>
</dbReference>
<feature type="transmembrane region" description="Helical" evidence="2">
    <location>
        <begin position="443"/>
        <end position="463"/>
    </location>
</feature>
<accession>A0A642UFB9</accession>
<gene>
    <name evidence="4" type="ORF">DIURU_004824</name>
</gene>
<keyword evidence="2" id="KW-1133">Transmembrane helix</keyword>
<dbReference type="AlphaFoldDB" id="A0A642UFB9"/>
<dbReference type="SMART" id="SM00315">
    <property type="entry name" value="RGS"/>
    <property type="match status" value="1"/>
</dbReference>
<dbReference type="Pfam" id="PF00615">
    <property type="entry name" value="RGS"/>
    <property type="match status" value="1"/>
</dbReference>